<name>A0ABN7XW80_9BURK</name>
<evidence type="ECO:0000259" key="4">
    <source>
        <dbReference type="PROSITE" id="PS50887"/>
    </source>
</evidence>
<feature type="transmembrane region" description="Helical" evidence="3">
    <location>
        <begin position="63"/>
        <end position="84"/>
    </location>
</feature>
<feature type="transmembrane region" description="Helical" evidence="3">
    <location>
        <begin position="186"/>
        <end position="211"/>
    </location>
</feature>
<dbReference type="CDD" id="cd01949">
    <property type="entry name" value="GGDEF"/>
    <property type="match status" value="1"/>
</dbReference>
<dbReference type="NCBIfam" id="TIGR00254">
    <property type="entry name" value="GGDEF"/>
    <property type="match status" value="1"/>
</dbReference>
<dbReference type="EC" id="2.7.7.65" evidence="1"/>
<feature type="domain" description="GGDEF" evidence="4">
    <location>
        <begin position="253"/>
        <end position="389"/>
    </location>
</feature>
<dbReference type="EMBL" id="CAJZAH010000001">
    <property type="protein sequence ID" value="CAG9165308.1"/>
    <property type="molecule type" value="Genomic_DNA"/>
</dbReference>
<feature type="transmembrane region" description="Helical" evidence="3">
    <location>
        <begin position="6"/>
        <end position="29"/>
    </location>
</feature>
<accession>A0ABN7XW80</accession>
<feature type="transmembrane region" description="Helical" evidence="3">
    <location>
        <begin position="153"/>
        <end position="174"/>
    </location>
</feature>
<evidence type="ECO:0000313" key="5">
    <source>
        <dbReference type="EMBL" id="CAG9165308.1"/>
    </source>
</evidence>
<dbReference type="PROSITE" id="PS50887">
    <property type="entry name" value="GGDEF"/>
    <property type="match status" value="1"/>
</dbReference>
<keyword evidence="3" id="KW-1133">Transmembrane helix</keyword>
<comment type="caution">
    <text evidence="5">The sequence shown here is derived from an EMBL/GenBank/DDBJ whole genome shotgun (WGS) entry which is preliminary data.</text>
</comment>
<dbReference type="InterPro" id="IPR029787">
    <property type="entry name" value="Nucleotide_cyclase"/>
</dbReference>
<protein>
    <recommendedName>
        <fullName evidence="1">diguanylate cyclase</fullName>
        <ecNumber evidence="1">2.7.7.65</ecNumber>
    </recommendedName>
</protein>
<dbReference type="InterPro" id="IPR050469">
    <property type="entry name" value="Diguanylate_Cyclase"/>
</dbReference>
<feature type="transmembrane region" description="Helical" evidence="3">
    <location>
        <begin position="121"/>
        <end position="141"/>
    </location>
</feature>
<dbReference type="InterPro" id="IPR000160">
    <property type="entry name" value="GGDEF_dom"/>
</dbReference>
<evidence type="ECO:0000256" key="2">
    <source>
        <dbReference type="ARBA" id="ARBA00034247"/>
    </source>
</evidence>
<dbReference type="SUPFAM" id="SSF55073">
    <property type="entry name" value="Nucleotide cyclase"/>
    <property type="match status" value="1"/>
</dbReference>
<organism evidence="5 6">
    <name type="scientific">Cupriavidus respiraculi</name>
    <dbReference type="NCBI Taxonomy" id="195930"/>
    <lineage>
        <taxon>Bacteria</taxon>
        <taxon>Pseudomonadati</taxon>
        <taxon>Pseudomonadota</taxon>
        <taxon>Betaproteobacteria</taxon>
        <taxon>Burkholderiales</taxon>
        <taxon>Burkholderiaceae</taxon>
        <taxon>Cupriavidus</taxon>
    </lineage>
</organism>
<evidence type="ECO:0000256" key="1">
    <source>
        <dbReference type="ARBA" id="ARBA00012528"/>
    </source>
</evidence>
<sequence length="411" mass="42859">MQLDQHSIVIVMVVVFSSTLLISAGLVFAMQGCASGRLWAVGHLVLSCGGLGLALNAGPDHAVVFGAFGAMVYFAGRLIIYCGIRVHHGLPAWSHWLTLGMLVGIAAIGSALTAQESLARLHVMGYGALGILSVVSMRQLLRTARDHSPIGTPLVLAACAVQLISQLAGVAGGLRGAPLVSPLFAGGHVAILLLAPLVATLLALFGFTVMAMEQIVANKERGARTDGLTGLLNRSALDGAAIALVSSWQRYRQPLSCLVIDVDYFKQVNDRSGHWAGDAVLKAIAGALDQSRRASDVAGRYGGEEFCILCPNTDESQATALANRILRKVRGVPLPGKHGAFASVSIGIAELKGDAGSAQVLWQRLFCAADQALYVAKGKGRDRYMLASALETAIAGPADEAFAHAAGPQPT</sequence>
<dbReference type="PANTHER" id="PTHR45138">
    <property type="entry name" value="REGULATORY COMPONENTS OF SENSORY TRANSDUCTION SYSTEM"/>
    <property type="match status" value="1"/>
</dbReference>
<reference evidence="5 6" key="1">
    <citation type="submission" date="2021-08" db="EMBL/GenBank/DDBJ databases">
        <authorList>
            <person name="Peeters C."/>
        </authorList>
    </citation>
    <scope>NUCLEOTIDE SEQUENCE [LARGE SCALE GENOMIC DNA]</scope>
    <source>
        <strain evidence="5 6">LMG 21510</strain>
    </source>
</reference>
<dbReference type="Pfam" id="PF00990">
    <property type="entry name" value="GGDEF"/>
    <property type="match status" value="1"/>
</dbReference>
<feature type="transmembrane region" description="Helical" evidence="3">
    <location>
        <begin position="96"/>
        <end position="115"/>
    </location>
</feature>
<keyword evidence="3" id="KW-0812">Transmembrane</keyword>
<evidence type="ECO:0000313" key="6">
    <source>
        <dbReference type="Proteomes" id="UP000721236"/>
    </source>
</evidence>
<keyword evidence="3" id="KW-0472">Membrane</keyword>
<gene>
    <name evidence="5" type="ORF">LMG21510_00029</name>
</gene>
<keyword evidence="6" id="KW-1185">Reference proteome</keyword>
<dbReference type="InterPro" id="IPR043128">
    <property type="entry name" value="Rev_trsase/Diguanyl_cyclase"/>
</dbReference>
<dbReference type="Proteomes" id="UP000721236">
    <property type="component" value="Unassembled WGS sequence"/>
</dbReference>
<dbReference type="Gene3D" id="3.30.70.270">
    <property type="match status" value="1"/>
</dbReference>
<proteinExistence type="predicted"/>
<dbReference type="SMART" id="SM00267">
    <property type="entry name" value="GGDEF"/>
    <property type="match status" value="1"/>
</dbReference>
<dbReference type="PANTHER" id="PTHR45138:SF9">
    <property type="entry name" value="DIGUANYLATE CYCLASE DGCM-RELATED"/>
    <property type="match status" value="1"/>
</dbReference>
<comment type="catalytic activity">
    <reaction evidence="2">
        <text>2 GTP = 3',3'-c-di-GMP + 2 diphosphate</text>
        <dbReference type="Rhea" id="RHEA:24898"/>
        <dbReference type="ChEBI" id="CHEBI:33019"/>
        <dbReference type="ChEBI" id="CHEBI:37565"/>
        <dbReference type="ChEBI" id="CHEBI:58805"/>
        <dbReference type="EC" id="2.7.7.65"/>
    </reaction>
</comment>
<evidence type="ECO:0000256" key="3">
    <source>
        <dbReference type="SAM" id="Phobius"/>
    </source>
</evidence>
<dbReference type="RefSeq" id="WP_224038897.1">
    <property type="nucleotide sequence ID" value="NZ_CAJZAH010000001.1"/>
</dbReference>